<comment type="caution">
    <text evidence="1">The sequence shown here is derived from an EMBL/GenBank/DDBJ whole genome shotgun (WGS) entry which is preliminary data.</text>
</comment>
<dbReference type="GO" id="GO:0036088">
    <property type="term" value="P:D-serine catabolic process"/>
    <property type="evidence" value="ECO:0007669"/>
    <property type="project" value="TreeGrafter"/>
</dbReference>
<dbReference type="OrthoDB" id="433928at2759"/>
<dbReference type="GO" id="GO:0008721">
    <property type="term" value="F:D-serine ammonia-lyase activity"/>
    <property type="evidence" value="ECO:0007669"/>
    <property type="project" value="TreeGrafter"/>
</dbReference>
<dbReference type="InterPro" id="IPR051466">
    <property type="entry name" value="D-amino_acid_metab_enzyme"/>
</dbReference>
<dbReference type="Gene3D" id="3.20.20.10">
    <property type="entry name" value="Alanine racemase"/>
    <property type="match status" value="1"/>
</dbReference>
<dbReference type="EMBL" id="CAJNIZ010043048">
    <property type="protein sequence ID" value="CAE7648010.1"/>
    <property type="molecule type" value="Genomic_DNA"/>
</dbReference>
<name>A0A812VXR3_SYMPI</name>
<evidence type="ECO:0000313" key="1">
    <source>
        <dbReference type="EMBL" id="CAE7648010.1"/>
    </source>
</evidence>
<sequence>HGGHSYDQDGSDVVAEVRAVAAAEGRAVAALASRLREAGVKVPTVGVGSTPTCSNPPDALPGVNEMHPGNYIYYDTQQQALGSCF</sequence>
<dbReference type="Gene3D" id="2.40.37.20">
    <property type="entry name" value="D-serine dehydratase-like domain"/>
    <property type="match status" value="1"/>
</dbReference>
<protein>
    <submittedName>
        <fullName evidence="1">Dthadh protein</fullName>
    </submittedName>
</protein>
<feature type="non-terminal residue" evidence="1">
    <location>
        <position position="85"/>
    </location>
</feature>
<proteinExistence type="predicted"/>
<evidence type="ECO:0000313" key="2">
    <source>
        <dbReference type="Proteomes" id="UP000649617"/>
    </source>
</evidence>
<dbReference type="PANTHER" id="PTHR28004">
    <property type="entry name" value="ZGC:162816-RELATED"/>
    <property type="match status" value="1"/>
</dbReference>
<dbReference type="InterPro" id="IPR042208">
    <property type="entry name" value="D-ser_dehydrat-like_sf"/>
</dbReference>
<dbReference type="InterPro" id="IPR029066">
    <property type="entry name" value="PLP-binding_barrel"/>
</dbReference>
<gene>
    <name evidence="1" type="primary">dthadh</name>
    <name evidence="1" type="ORF">SPIL2461_LOCUS17250</name>
</gene>
<accession>A0A812VXR3</accession>
<dbReference type="AlphaFoldDB" id="A0A812VXR3"/>
<dbReference type="PANTHER" id="PTHR28004:SF2">
    <property type="entry name" value="D-SERINE DEHYDRATASE"/>
    <property type="match status" value="1"/>
</dbReference>
<reference evidence="1" key="1">
    <citation type="submission" date="2021-02" db="EMBL/GenBank/DDBJ databases">
        <authorList>
            <person name="Dougan E. K."/>
            <person name="Rhodes N."/>
            <person name="Thang M."/>
            <person name="Chan C."/>
        </authorList>
    </citation>
    <scope>NUCLEOTIDE SEQUENCE</scope>
</reference>
<dbReference type="Proteomes" id="UP000649617">
    <property type="component" value="Unassembled WGS sequence"/>
</dbReference>
<organism evidence="1 2">
    <name type="scientific">Symbiodinium pilosum</name>
    <name type="common">Dinoflagellate</name>
    <dbReference type="NCBI Taxonomy" id="2952"/>
    <lineage>
        <taxon>Eukaryota</taxon>
        <taxon>Sar</taxon>
        <taxon>Alveolata</taxon>
        <taxon>Dinophyceae</taxon>
        <taxon>Suessiales</taxon>
        <taxon>Symbiodiniaceae</taxon>
        <taxon>Symbiodinium</taxon>
    </lineage>
</organism>
<feature type="non-terminal residue" evidence="1">
    <location>
        <position position="1"/>
    </location>
</feature>
<keyword evidence="2" id="KW-1185">Reference proteome</keyword>